<keyword evidence="9" id="KW-0444">Lipid biosynthesis</keyword>
<evidence type="ECO:0000256" key="16">
    <source>
        <dbReference type="ARBA" id="ARBA00023209"/>
    </source>
</evidence>
<evidence type="ECO:0000256" key="6">
    <source>
        <dbReference type="ARBA" id="ARBA00012487"/>
    </source>
</evidence>
<keyword evidence="12 25" id="KW-0548">Nucleotidyltransferase</keyword>
<evidence type="ECO:0000256" key="7">
    <source>
        <dbReference type="ARBA" id="ARBA00019373"/>
    </source>
</evidence>
<dbReference type="RefSeq" id="WP_379287370.1">
    <property type="nucleotide sequence ID" value="NZ_JBHTIU010000027.1"/>
</dbReference>
<feature type="transmembrane region" description="Helical" evidence="24">
    <location>
        <begin position="175"/>
        <end position="193"/>
    </location>
</feature>
<feature type="transmembrane region" description="Helical" evidence="24">
    <location>
        <begin position="51"/>
        <end position="73"/>
    </location>
</feature>
<keyword evidence="10" id="KW-0808">Transferase</keyword>
<evidence type="ECO:0000256" key="14">
    <source>
        <dbReference type="ARBA" id="ARBA00023098"/>
    </source>
</evidence>
<accession>A0ABW3D7L9</accession>
<dbReference type="Proteomes" id="UP001597120">
    <property type="component" value="Unassembled WGS sequence"/>
</dbReference>
<evidence type="ECO:0000256" key="10">
    <source>
        <dbReference type="ARBA" id="ARBA00022679"/>
    </source>
</evidence>
<evidence type="ECO:0000256" key="8">
    <source>
        <dbReference type="ARBA" id="ARBA00022475"/>
    </source>
</evidence>
<comment type="caution">
    <text evidence="25">The sequence shown here is derived from an EMBL/GenBank/DDBJ whole genome shotgun (WGS) entry which is preliminary data.</text>
</comment>
<reference evidence="26" key="1">
    <citation type="journal article" date="2019" name="Int. J. Syst. Evol. Microbiol.">
        <title>The Global Catalogue of Microorganisms (GCM) 10K type strain sequencing project: providing services to taxonomists for standard genome sequencing and annotation.</title>
        <authorList>
            <consortium name="The Broad Institute Genomics Platform"/>
            <consortium name="The Broad Institute Genome Sequencing Center for Infectious Disease"/>
            <person name="Wu L."/>
            <person name="Ma J."/>
        </authorList>
    </citation>
    <scope>NUCLEOTIDE SEQUENCE [LARGE SCALE GENOMIC DNA]</scope>
    <source>
        <strain evidence="26">CCUG 57263</strain>
    </source>
</reference>
<evidence type="ECO:0000256" key="18">
    <source>
        <dbReference type="ARBA" id="ARBA00029893"/>
    </source>
</evidence>
<keyword evidence="16" id="KW-0594">Phospholipid biosynthesis</keyword>
<evidence type="ECO:0000256" key="24">
    <source>
        <dbReference type="SAM" id="Phobius"/>
    </source>
</evidence>
<feature type="transmembrane region" description="Helical" evidence="24">
    <location>
        <begin position="12"/>
        <end position="39"/>
    </location>
</feature>
<evidence type="ECO:0000256" key="3">
    <source>
        <dbReference type="ARBA" id="ARBA00005119"/>
    </source>
</evidence>
<evidence type="ECO:0000256" key="21">
    <source>
        <dbReference type="ARBA" id="ARBA00032396"/>
    </source>
</evidence>
<dbReference type="EC" id="2.7.7.41" evidence="6"/>
<evidence type="ECO:0000256" key="1">
    <source>
        <dbReference type="ARBA" id="ARBA00001698"/>
    </source>
</evidence>
<evidence type="ECO:0000256" key="13">
    <source>
        <dbReference type="ARBA" id="ARBA00022989"/>
    </source>
</evidence>
<feature type="transmembrane region" description="Helical" evidence="24">
    <location>
        <begin position="199"/>
        <end position="220"/>
    </location>
</feature>
<feature type="transmembrane region" description="Helical" evidence="24">
    <location>
        <begin position="79"/>
        <end position="97"/>
    </location>
</feature>
<comment type="similarity">
    <text evidence="5">Belongs to the CDS family.</text>
</comment>
<protein>
    <recommendedName>
        <fullName evidence="7">Phosphatidate cytidylyltransferase</fullName>
        <ecNumber evidence="6">2.7.7.41</ecNumber>
    </recommendedName>
    <alternativeName>
        <fullName evidence="20">CDP-DAG synthase</fullName>
    </alternativeName>
    <alternativeName>
        <fullName evidence="22">CDP-DG synthase</fullName>
    </alternativeName>
    <alternativeName>
        <fullName evidence="18">CDP-diacylglycerol synthase</fullName>
    </alternativeName>
    <alternativeName>
        <fullName evidence="21">CDP-diglyceride pyrophosphorylase</fullName>
    </alternativeName>
    <alternativeName>
        <fullName evidence="23">CDP-diglyceride synthase</fullName>
    </alternativeName>
    <alternativeName>
        <fullName evidence="19">CTP:phosphatidate cytidylyltransferase</fullName>
    </alternativeName>
</protein>
<evidence type="ECO:0000256" key="2">
    <source>
        <dbReference type="ARBA" id="ARBA00004651"/>
    </source>
</evidence>
<feature type="transmembrane region" description="Helical" evidence="24">
    <location>
        <begin position="109"/>
        <end position="127"/>
    </location>
</feature>
<organism evidence="25 26">
    <name type="scientific">Paenibacillus residui</name>
    <dbReference type="NCBI Taxonomy" id="629724"/>
    <lineage>
        <taxon>Bacteria</taxon>
        <taxon>Bacillati</taxon>
        <taxon>Bacillota</taxon>
        <taxon>Bacilli</taxon>
        <taxon>Bacillales</taxon>
        <taxon>Paenibacillaceae</taxon>
        <taxon>Paenibacillus</taxon>
    </lineage>
</organism>
<evidence type="ECO:0000313" key="26">
    <source>
        <dbReference type="Proteomes" id="UP001597120"/>
    </source>
</evidence>
<dbReference type="EMBL" id="JBHTIU010000027">
    <property type="protein sequence ID" value="MFD0869155.1"/>
    <property type="molecule type" value="Genomic_DNA"/>
</dbReference>
<feature type="transmembrane region" description="Helical" evidence="24">
    <location>
        <begin position="133"/>
        <end position="154"/>
    </location>
</feature>
<dbReference type="GO" id="GO:0016779">
    <property type="term" value="F:nucleotidyltransferase activity"/>
    <property type="evidence" value="ECO:0007669"/>
    <property type="project" value="UniProtKB-KW"/>
</dbReference>
<keyword evidence="26" id="KW-1185">Reference proteome</keyword>
<evidence type="ECO:0000256" key="23">
    <source>
        <dbReference type="ARBA" id="ARBA00033406"/>
    </source>
</evidence>
<comment type="catalytic activity">
    <reaction evidence="1">
        <text>a 1,2-diacyl-sn-glycero-3-phosphate + CTP + H(+) = a CDP-1,2-diacyl-sn-glycerol + diphosphate</text>
        <dbReference type="Rhea" id="RHEA:16229"/>
        <dbReference type="ChEBI" id="CHEBI:15378"/>
        <dbReference type="ChEBI" id="CHEBI:33019"/>
        <dbReference type="ChEBI" id="CHEBI:37563"/>
        <dbReference type="ChEBI" id="CHEBI:58332"/>
        <dbReference type="ChEBI" id="CHEBI:58608"/>
        <dbReference type="EC" id="2.7.7.41"/>
    </reaction>
</comment>
<keyword evidence="11 24" id="KW-0812">Transmembrane</keyword>
<evidence type="ECO:0000256" key="15">
    <source>
        <dbReference type="ARBA" id="ARBA00023136"/>
    </source>
</evidence>
<proteinExistence type="inferred from homology"/>
<dbReference type="Pfam" id="PF01148">
    <property type="entry name" value="CTP_transf_1"/>
    <property type="match status" value="1"/>
</dbReference>
<evidence type="ECO:0000256" key="20">
    <source>
        <dbReference type="ARBA" id="ARBA00032253"/>
    </source>
</evidence>
<gene>
    <name evidence="25" type="ORF">ACFQ03_08325</name>
</gene>
<dbReference type="PANTHER" id="PTHR46382">
    <property type="entry name" value="PHOSPHATIDATE CYTIDYLYLTRANSFERASE"/>
    <property type="match status" value="1"/>
</dbReference>
<evidence type="ECO:0000256" key="4">
    <source>
        <dbReference type="ARBA" id="ARBA00005189"/>
    </source>
</evidence>
<comment type="subcellular location">
    <subcellularLocation>
        <location evidence="2">Cell membrane</location>
        <topology evidence="2">Multi-pass membrane protein</topology>
    </subcellularLocation>
</comment>
<comment type="pathway">
    <text evidence="3">Phospholipid metabolism; CDP-diacylglycerol biosynthesis; CDP-diacylglycerol from sn-glycerol 3-phosphate: step 3/3.</text>
</comment>
<evidence type="ECO:0000256" key="22">
    <source>
        <dbReference type="ARBA" id="ARBA00032743"/>
    </source>
</evidence>
<dbReference type="PANTHER" id="PTHR46382:SF1">
    <property type="entry name" value="PHOSPHATIDATE CYTIDYLYLTRANSFERASE"/>
    <property type="match status" value="1"/>
</dbReference>
<sequence length="265" mass="29072">MKTRIVTGVVAGALFITFLLLGGYWFAGLVLGLAFVGFGEFLRMYKLKYHFPMFVIGLVFMLVFVFMANFGVLADKLPLTSLIWLLLFVLLAATVITKNKMTIDDISTVFAGAVYIGLGFHYMIYSRNLEPNGLFWTLLLFVTIWASDSGAYFAGRMFGKRKLWPDISPNKTIEGALGGIVISIIAALCFAWSKPDLLPVWNAVLIGAVAAVAGQMGDLIQSAYKRVKGIKDTGNILPGHGGVLDRVDSWLIVFPLVHILSLIPN</sequence>
<evidence type="ECO:0000313" key="25">
    <source>
        <dbReference type="EMBL" id="MFD0869155.1"/>
    </source>
</evidence>
<keyword evidence="14" id="KW-0443">Lipid metabolism</keyword>
<evidence type="ECO:0000256" key="11">
    <source>
        <dbReference type="ARBA" id="ARBA00022692"/>
    </source>
</evidence>
<evidence type="ECO:0000256" key="9">
    <source>
        <dbReference type="ARBA" id="ARBA00022516"/>
    </source>
</evidence>
<evidence type="ECO:0000256" key="5">
    <source>
        <dbReference type="ARBA" id="ARBA00010185"/>
    </source>
</evidence>
<name>A0ABW3D7L9_9BACL</name>
<evidence type="ECO:0000256" key="19">
    <source>
        <dbReference type="ARBA" id="ARBA00031825"/>
    </source>
</evidence>
<keyword evidence="15 24" id="KW-0472">Membrane</keyword>
<evidence type="ECO:0000256" key="17">
    <source>
        <dbReference type="ARBA" id="ARBA00023264"/>
    </source>
</evidence>
<comment type="pathway">
    <text evidence="4">Lipid metabolism.</text>
</comment>
<keyword evidence="13 24" id="KW-1133">Transmembrane helix</keyword>
<keyword evidence="17" id="KW-1208">Phospholipid metabolism</keyword>
<evidence type="ECO:0000256" key="12">
    <source>
        <dbReference type="ARBA" id="ARBA00022695"/>
    </source>
</evidence>
<keyword evidence="8" id="KW-1003">Cell membrane</keyword>